<protein>
    <submittedName>
        <fullName evidence="2">Uncharacterized protein</fullName>
    </submittedName>
</protein>
<evidence type="ECO:0000256" key="1">
    <source>
        <dbReference type="SAM" id="MobiDB-lite"/>
    </source>
</evidence>
<name>A0A2H1EF77_9ARCH</name>
<dbReference type="Proteomes" id="UP000232412">
    <property type="component" value="Unassembled WGS sequence"/>
</dbReference>
<feature type="region of interest" description="Disordered" evidence="1">
    <location>
        <begin position="42"/>
        <end position="64"/>
    </location>
</feature>
<keyword evidence="3" id="KW-1185">Reference proteome</keyword>
<dbReference type="EMBL" id="FRFC01000003">
    <property type="protein sequence ID" value="SHO43444.1"/>
    <property type="molecule type" value="Genomic_DNA"/>
</dbReference>
<feature type="compositionally biased region" description="Low complexity" evidence="1">
    <location>
        <begin position="175"/>
        <end position="197"/>
    </location>
</feature>
<gene>
    <name evidence="2" type="ORF">NSIN_20064</name>
</gene>
<evidence type="ECO:0000313" key="2">
    <source>
        <dbReference type="EMBL" id="SHO43444.1"/>
    </source>
</evidence>
<feature type="compositionally biased region" description="Polar residues" evidence="1">
    <location>
        <begin position="152"/>
        <end position="174"/>
    </location>
</feature>
<dbReference type="AlphaFoldDB" id="A0A2H1EF77"/>
<reference evidence="3" key="1">
    <citation type="submission" date="2016-12" db="EMBL/GenBank/DDBJ databases">
        <authorList>
            <person name="Herbold C."/>
        </authorList>
    </citation>
    <scope>NUCLEOTIDE SEQUENCE [LARGE SCALE GENOMIC DNA]</scope>
</reference>
<dbReference type="RefSeq" id="WP_101009127.1">
    <property type="nucleotide sequence ID" value="NZ_FRFC01000003.1"/>
</dbReference>
<accession>A0A2H1EF77</accession>
<feature type="compositionally biased region" description="Polar residues" evidence="1">
    <location>
        <begin position="48"/>
        <end position="64"/>
    </location>
</feature>
<organism evidence="2 3">
    <name type="scientific">Nitrosotalea sinensis</name>
    <dbReference type="NCBI Taxonomy" id="1499975"/>
    <lineage>
        <taxon>Archaea</taxon>
        <taxon>Nitrososphaerota</taxon>
        <taxon>Nitrososphaeria</taxon>
        <taxon>Nitrosotaleales</taxon>
        <taxon>Nitrosotaleaceae</taxon>
        <taxon>Nitrosotalea</taxon>
    </lineage>
</organism>
<proteinExistence type="predicted"/>
<dbReference type="OrthoDB" id="10315at2157"/>
<sequence length="300" mass="31840">MIGKLVIIGIIIAVIAILVPNASKMFSAHSLDEVKERIDRATSDKQDNLTASNTNKTVDTNNIHTSLVPNTNSSGTTVYQLAPQFVTRQNYIGQVFAKNGNTCQISVPDLAQTINGKKQLTGIIQLDNCSSNLGDPVQVVQLTVKPDSPQVNVSSGLEVTPYSDKSSTSTITTPGSLSGISQPSTSTSPQTAQGTTLPTLPPYYDTIKLTVTNQGTGATLNFVDSSGQTKSVLVTMKNSDSVIFSGTFYSSQFTADVKDVPDTPHIIEMTIDNTVYGTLHASAYAPSNMQNSTITGILSQ</sequence>
<evidence type="ECO:0000313" key="3">
    <source>
        <dbReference type="Proteomes" id="UP000232412"/>
    </source>
</evidence>
<feature type="region of interest" description="Disordered" evidence="1">
    <location>
        <begin position="152"/>
        <end position="197"/>
    </location>
</feature>